<dbReference type="FunFam" id="1.10.10.10:FF:000214">
    <property type="entry name" value="Methylated-DNA--protein-cysteine methyltransferase"/>
    <property type="match status" value="1"/>
</dbReference>
<proteinExistence type="inferred from homology"/>
<dbReference type="SUPFAM" id="SSF46767">
    <property type="entry name" value="Methylated DNA-protein cysteine methyltransferase, C-terminal domain"/>
    <property type="match status" value="1"/>
</dbReference>
<dbReference type="RefSeq" id="WP_052605551.1">
    <property type="nucleotide sequence ID" value="NZ_JXYS01000060.1"/>
</dbReference>
<dbReference type="EMBL" id="JXYS01000060">
    <property type="protein sequence ID" value="KJF17261.1"/>
    <property type="molecule type" value="Genomic_DNA"/>
</dbReference>
<name>A0A0D8HJJ4_9ACTN</name>
<comment type="similarity">
    <text evidence="2">Belongs to the MGMT family.</text>
</comment>
<evidence type="ECO:0000256" key="7">
    <source>
        <dbReference type="ARBA" id="ARBA00023204"/>
    </source>
</evidence>
<keyword evidence="6" id="KW-0227">DNA damage</keyword>
<keyword evidence="4 10" id="KW-0489">Methyltransferase</keyword>
<dbReference type="PANTHER" id="PTHR10815:SF13">
    <property type="entry name" value="METHYLATED-DNA--PROTEIN-CYSTEINE METHYLTRANSFERASE"/>
    <property type="match status" value="1"/>
</dbReference>
<protein>
    <recommendedName>
        <fullName evidence="3">methylated-DNA--[protein]-cysteine S-methyltransferase</fullName>
        <ecNumber evidence="3">2.1.1.63</ecNumber>
    </recommendedName>
</protein>
<dbReference type="Proteomes" id="UP000032360">
    <property type="component" value="Unassembled WGS sequence"/>
</dbReference>
<dbReference type="Gene3D" id="1.10.10.10">
    <property type="entry name" value="Winged helix-like DNA-binding domain superfamily/Winged helix DNA-binding domain"/>
    <property type="match status" value="1"/>
</dbReference>
<dbReference type="GO" id="GO:0003908">
    <property type="term" value="F:methylated-DNA-[protein]-cysteine S-methyltransferase activity"/>
    <property type="evidence" value="ECO:0007669"/>
    <property type="project" value="UniProtKB-EC"/>
</dbReference>
<evidence type="ECO:0000256" key="8">
    <source>
        <dbReference type="ARBA" id="ARBA00049348"/>
    </source>
</evidence>
<accession>A0A0D8HJJ4</accession>
<evidence type="ECO:0000313" key="11">
    <source>
        <dbReference type="Proteomes" id="UP000032360"/>
    </source>
</evidence>
<dbReference type="NCBIfam" id="TIGR00589">
    <property type="entry name" value="ogt"/>
    <property type="match status" value="1"/>
</dbReference>
<comment type="caution">
    <text evidence="10">The sequence shown here is derived from an EMBL/GenBank/DDBJ whole genome shotgun (WGS) entry which is preliminary data.</text>
</comment>
<evidence type="ECO:0000256" key="4">
    <source>
        <dbReference type="ARBA" id="ARBA00022603"/>
    </source>
</evidence>
<dbReference type="STRING" id="1280514.AXFE_18940"/>
<keyword evidence="11" id="KW-1185">Reference proteome</keyword>
<organism evidence="10 11">
    <name type="scientific">Acidithrix ferrooxidans</name>
    <dbReference type="NCBI Taxonomy" id="1280514"/>
    <lineage>
        <taxon>Bacteria</taxon>
        <taxon>Bacillati</taxon>
        <taxon>Actinomycetota</taxon>
        <taxon>Acidimicrobiia</taxon>
        <taxon>Acidimicrobiales</taxon>
        <taxon>Acidimicrobiaceae</taxon>
        <taxon>Acidithrix</taxon>
    </lineage>
</organism>
<evidence type="ECO:0000259" key="9">
    <source>
        <dbReference type="Pfam" id="PF01035"/>
    </source>
</evidence>
<dbReference type="EC" id="2.1.1.63" evidence="3"/>
<keyword evidence="5 10" id="KW-0808">Transferase</keyword>
<reference evidence="10 11" key="1">
    <citation type="submission" date="2015-01" db="EMBL/GenBank/DDBJ databases">
        <title>Draft genome of the acidophilic iron oxidizer Acidithrix ferrooxidans strain Py-F3.</title>
        <authorList>
            <person name="Poehlein A."/>
            <person name="Eisen S."/>
            <person name="Schloemann M."/>
            <person name="Johnson B.D."/>
            <person name="Daniel R."/>
            <person name="Muehling M."/>
        </authorList>
    </citation>
    <scope>NUCLEOTIDE SEQUENCE [LARGE SCALE GENOMIC DNA]</scope>
    <source>
        <strain evidence="10 11">Py-F3</strain>
    </source>
</reference>
<evidence type="ECO:0000256" key="2">
    <source>
        <dbReference type="ARBA" id="ARBA00008711"/>
    </source>
</evidence>
<comment type="catalytic activity">
    <reaction evidence="8">
        <text>a 6-O-methyl-2'-deoxyguanosine in DNA + L-cysteinyl-[protein] = S-methyl-L-cysteinyl-[protein] + a 2'-deoxyguanosine in DNA</text>
        <dbReference type="Rhea" id="RHEA:24000"/>
        <dbReference type="Rhea" id="RHEA-COMP:10131"/>
        <dbReference type="Rhea" id="RHEA-COMP:10132"/>
        <dbReference type="Rhea" id="RHEA-COMP:11367"/>
        <dbReference type="Rhea" id="RHEA-COMP:11368"/>
        <dbReference type="ChEBI" id="CHEBI:29950"/>
        <dbReference type="ChEBI" id="CHEBI:82612"/>
        <dbReference type="ChEBI" id="CHEBI:85445"/>
        <dbReference type="ChEBI" id="CHEBI:85448"/>
        <dbReference type="EC" id="2.1.1.63"/>
    </reaction>
</comment>
<dbReference type="InterPro" id="IPR014048">
    <property type="entry name" value="MethylDNA_cys_MeTrfase_DNA-bd"/>
</dbReference>
<dbReference type="GO" id="GO:0006281">
    <property type="term" value="P:DNA repair"/>
    <property type="evidence" value="ECO:0007669"/>
    <property type="project" value="UniProtKB-KW"/>
</dbReference>
<evidence type="ECO:0000256" key="5">
    <source>
        <dbReference type="ARBA" id="ARBA00022679"/>
    </source>
</evidence>
<dbReference type="GO" id="GO:0032259">
    <property type="term" value="P:methylation"/>
    <property type="evidence" value="ECO:0007669"/>
    <property type="project" value="UniProtKB-KW"/>
</dbReference>
<dbReference type="Pfam" id="PF01035">
    <property type="entry name" value="DNA_binding_1"/>
    <property type="match status" value="1"/>
</dbReference>
<dbReference type="InterPro" id="IPR036217">
    <property type="entry name" value="MethylDNA_cys_MeTrfase_DNAb"/>
</dbReference>
<keyword evidence="7" id="KW-0234">DNA repair</keyword>
<gene>
    <name evidence="10" type="primary">ogt</name>
    <name evidence="10" type="ORF">AXFE_18940</name>
</gene>
<sequence length="174" mass="18805">MISTTTLKLLDRDFRVVFEEGGIISSDFVSPNSASIPGGLDFVSPQDAQKSTELHALQERIQEAINAYNKGSFLEIGLIPRSLGSSTTANFIAIAQNAIDSIPPGTVISYGKLADRSGNPKAHRAAARACSTNPIPIFRPCHRVIRSDGSLGGYAFGLEIKRDLLAHENYFRSN</sequence>
<evidence type="ECO:0000256" key="1">
    <source>
        <dbReference type="ARBA" id="ARBA00001286"/>
    </source>
</evidence>
<feature type="domain" description="Methylated-DNA-[protein]-cysteine S-methyltransferase DNA binding" evidence="9">
    <location>
        <begin position="97"/>
        <end position="169"/>
    </location>
</feature>
<dbReference type="PANTHER" id="PTHR10815">
    <property type="entry name" value="METHYLATED-DNA--PROTEIN-CYSTEINE METHYLTRANSFERASE"/>
    <property type="match status" value="1"/>
</dbReference>
<dbReference type="AlphaFoldDB" id="A0A0D8HJJ4"/>
<dbReference type="CDD" id="cd06445">
    <property type="entry name" value="ATase"/>
    <property type="match status" value="1"/>
</dbReference>
<evidence type="ECO:0000256" key="3">
    <source>
        <dbReference type="ARBA" id="ARBA00011918"/>
    </source>
</evidence>
<evidence type="ECO:0000313" key="10">
    <source>
        <dbReference type="EMBL" id="KJF17261.1"/>
    </source>
</evidence>
<dbReference type="InterPro" id="IPR036388">
    <property type="entry name" value="WH-like_DNA-bd_sf"/>
</dbReference>
<evidence type="ECO:0000256" key="6">
    <source>
        <dbReference type="ARBA" id="ARBA00022763"/>
    </source>
</evidence>
<dbReference type="OrthoDB" id="9802228at2"/>
<comment type="catalytic activity">
    <reaction evidence="1">
        <text>a 4-O-methyl-thymidine in DNA + L-cysteinyl-[protein] = a thymidine in DNA + S-methyl-L-cysteinyl-[protein]</text>
        <dbReference type="Rhea" id="RHEA:53428"/>
        <dbReference type="Rhea" id="RHEA-COMP:10131"/>
        <dbReference type="Rhea" id="RHEA-COMP:10132"/>
        <dbReference type="Rhea" id="RHEA-COMP:13555"/>
        <dbReference type="Rhea" id="RHEA-COMP:13556"/>
        <dbReference type="ChEBI" id="CHEBI:29950"/>
        <dbReference type="ChEBI" id="CHEBI:82612"/>
        <dbReference type="ChEBI" id="CHEBI:137386"/>
        <dbReference type="ChEBI" id="CHEBI:137387"/>
        <dbReference type="EC" id="2.1.1.63"/>
    </reaction>
</comment>